<organism evidence="2 3">
    <name type="scientific">Porphyra umbilicalis</name>
    <name type="common">Purple laver</name>
    <name type="synonym">Red alga</name>
    <dbReference type="NCBI Taxonomy" id="2786"/>
    <lineage>
        <taxon>Eukaryota</taxon>
        <taxon>Rhodophyta</taxon>
        <taxon>Bangiophyceae</taxon>
        <taxon>Bangiales</taxon>
        <taxon>Bangiaceae</taxon>
        <taxon>Porphyra</taxon>
    </lineage>
</organism>
<feature type="region of interest" description="Disordered" evidence="1">
    <location>
        <begin position="1"/>
        <end position="122"/>
    </location>
</feature>
<feature type="compositionally biased region" description="Pro residues" evidence="1">
    <location>
        <begin position="8"/>
        <end position="20"/>
    </location>
</feature>
<feature type="compositionally biased region" description="Low complexity" evidence="1">
    <location>
        <begin position="40"/>
        <end position="64"/>
    </location>
</feature>
<feature type="compositionally biased region" description="Low complexity" evidence="1">
    <location>
        <begin position="71"/>
        <end position="83"/>
    </location>
</feature>
<evidence type="ECO:0000313" key="3">
    <source>
        <dbReference type="Proteomes" id="UP000218209"/>
    </source>
</evidence>
<reference evidence="2 3" key="1">
    <citation type="submission" date="2017-03" db="EMBL/GenBank/DDBJ databases">
        <title>WGS assembly of Porphyra umbilicalis.</title>
        <authorList>
            <person name="Brawley S.H."/>
            <person name="Blouin N.A."/>
            <person name="Ficko-Blean E."/>
            <person name="Wheeler G.L."/>
            <person name="Lohr M."/>
            <person name="Goodson H.V."/>
            <person name="Jenkins J.W."/>
            <person name="Blaby-Haas C.E."/>
            <person name="Helliwell K.E."/>
            <person name="Chan C."/>
            <person name="Marriage T."/>
            <person name="Bhattacharya D."/>
            <person name="Klein A.S."/>
            <person name="Badis Y."/>
            <person name="Brodie J."/>
            <person name="Cao Y."/>
            <person name="Collen J."/>
            <person name="Dittami S.M."/>
            <person name="Gachon C.M."/>
            <person name="Green B.R."/>
            <person name="Karpowicz S."/>
            <person name="Kim J.W."/>
            <person name="Kudahl U."/>
            <person name="Lin S."/>
            <person name="Michel G."/>
            <person name="Mittag M."/>
            <person name="Olson B.J."/>
            <person name="Pangilinan J."/>
            <person name="Peng Y."/>
            <person name="Qiu H."/>
            <person name="Shu S."/>
            <person name="Singer J.T."/>
            <person name="Smith A.G."/>
            <person name="Sprecher B.N."/>
            <person name="Wagner V."/>
            <person name="Wang W."/>
            <person name="Wang Z.-Y."/>
            <person name="Yan J."/>
            <person name="Yarish C."/>
            <person name="Zoeuner-Riek S."/>
            <person name="Zhuang Y."/>
            <person name="Zou Y."/>
            <person name="Lindquist E.A."/>
            <person name="Grimwood J."/>
            <person name="Barry K."/>
            <person name="Rokhsar D.S."/>
            <person name="Schmutz J."/>
            <person name="Stiller J.W."/>
            <person name="Grossman A.R."/>
            <person name="Prochnik S.E."/>
        </authorList>
    </citation>
    <scope>NUCLEOTIDE SEQUENCE [LARGE SCALE GENOMIC DNA]</scope>
    <source>
        <strain evidence="2">4086291</strain>
    </source>
</reference>
<evidence type="ECO:0000313" key="2">
    <source>
        <dbReference type="EMBL" id="OSX72280.1"/>
    </source>
</evidence>
<dbReference type="AlphaFoldDB" id="A0A1X6NUV1"/>
<proteinExistence type="predicted"/>
<sequence length="122" mass="12917">MDARGAPPNQPSTPPRPRPQPRVGVGNDVARVARADHTPTIRTPTTARRAQQHAPASQPQPRAPFSRNADHPTTTAARRSAPPRASPHPSPPPPPPPRTPPPPPHSSASSVTQISCRFNCSA</sequence>
<dbReference type="Proteomes" id="UP000218209">
    <property type="component" value="Unassembled WGS sequence"/>
</dbReference>
<gene>
    <name evidence="2" type="ORF">BU14_0451s0008</name>
</gene>
<accession>A0A1X6NUV1</accession>
<name>A0A1X6NUV1_PORUM</name>
<protein>
    <submittedName>
        <fullName evidence="2">Uncharacterized protein</fullName>
    </submittedName>
</protein>
<feature type="compositionally biased region" description="Pro residues" evidence="1">
    <location>
        <begin position="84"/>
        <end position="105"/>
    </location>
</feature>
<feature type="compositionally biased region" description="Polar residues" evidence="1">
    <location>
        <begin position="111"/>
        <end position="122"/>
    </location>
</feature>
<dbReference type="EMBL" id="KV919072">
    <property type="protein sequence ID" value="OSX72280.1"/>
    <property type="molecule type" value="Genomic_DNA"/>
</dbReference>
<keyword evidence="3" id="KW-1185">Reference proteome</keyword>
<evidence type="ECO:0000256" key="1">
    <source>
        <dbReference type="SAM" id="MobiDB-lite"/>
    </source>
</evidence>